<dbReference type="OrthoDB" id="10015171at2"/>
<name>I4AC17_DESDJ</name>
<protein>
    <submittedName>
        <fullName evidence="1">Uncharacterized protein</fullName>
    </submittedName>
</protein>
<dbReference type="EMBL" id="CP003348">
    <property type="protein sequence ID" value="AFM01502.1"/>
    <property type="molecule type" value="Genomic_DNA"/>
</dbReference>
<accession>I4AC17</accession>
<keyword evidence="2" id="KW-1185">Reference proteome</keyword>
<proteinExistence type="predicted"/>
<organism evidence="1 2">
    <name type="scientific">Desulfitobacterium dehalogenans (strain ATCC 51507 / DSM 9161 / JW/IU-DC1)</name>
    <dbReference type="NCBI Taxonomy" id="756499"/>
    <lineage>
        <taxon>Bacteria</taxon>
        <taxon>Bacillati</taxon>
        <taxon>Bacillota</taxon>
        <taxon>Clostridia</taxon>
        <taxon>Eubacteriales</taxon>
        <taxon>Desulfitobacteriaceae</taxon>
        <taxon>Desulfitobacterium</taxon>
    </lineage>
</organism>
<gene>
    <name evidence="1" type="ordered locus">Desde_3211</name>
</gene>
<sequence length="142" mass="16259">MDIIIQQNNISIENLTNRQFALICEAVLSHFWETGDYGINEADRELIREAFEKVDGKSILDLASERREIQEKVWSIMASYNSDITSRHACVTTHRGLAIYVLREACPAAGDKLGYLINHANFQGRHYDTVQNAMDDIDRWKG</sequence>
<reference evidence="2" key="1">
    <citation type="submission" date="2012-06" db="EMBL/GenBank/DDBJ databases">
        <title>Complete sequence of Desulfitobacterium dehalogenans ATCC 51507.</title>
        <authorList>
            <person name="Lucas S."/>
            <person name="Han J."/>
            <person name="Lapidus A."/>
            <person name="Cheng J.-F."/>
            <person name="Goodwin L."/>
            <person name="Pitluck S."/>
            <person name="Peters L."/>
            <person name="Ovchinnikova G."/>
            <person name="Teshima H."/>
            <person name="Detter J.C."/>
            <person name="Han C."/>
            <person name="Tapia R."/>
            <person name="Land M."/>
            <person name="Hauser L."/>
            <person name="Kyrpides N."/>
            <person name="Ivanova N."/>
            <person name="Pagani I."/>
            <person name="Kruse T."/>
            <person name="de Vos W.M."/>
            <person name="Smidt H."/>
            <person name="Woyke T."/>
        </authorList>
    </citation>
    <scope>NUCLEOTIDE SEQUENCE [LARGE SCALE GENOMIC DNA]</scope>
    <source>
        <strain evidence="2">ATCC 51507 / DSM 9161 / JW/IU-DC1</strain>
    </source>
</reference>
<dbReference type="RefSeq" id="WP_014794982.1">
    <property type="nucleotide sequence ID" value="NC_018017.1"/>
</dbReference>
<evidence type="ECO:0000313" key="1">
    <source>
        <dbReference type="EMBL" id="AFM01502.1"/>
    </source>
</evidence>
<dbReference type="HOGENOM" id="CLU_1812659_0_0_9"/>
<dbReference type="KEGG" id="ddh:Desde_3211"/>
<evidence type="ECO:0000313" key="2">
    <source>
        <dbReference type="Proteomes" id="UP000006053"/>
    </source>
</evidence>
<dbReference type="STRING" id="756499.Desde_3211"/>
<dbReference type="Proteomes" id="UP000006053">
    <property type="component" value="Chromosome"/>
</dbReference>
<reference evidence="1 2" key="2">
    <citation type="journal article" date="2015" name="J. Bacteriol.">
        <title>Genomic, proteomic, and biochemical analysis of the organohalide respiratory pathway in Desulfitobacterium dehalogenans.</title>
        <authorList>
            <person name="Kruse T."/>
            <person name="van de Pas B.A."/>
            <person name="Atteia A."/>
            <person name="Krab K."/>
            <person name="Hagen W.R."/>
            <person name="Goodwin L."/>
            <person name="Chain P."/>
            <person name="Boeren S."/>
            <person name="Maphosa F."/>
            <person name="Schraa G."/>
            <person name="de Vos W.M."/>
            <person name="van der Oost J."/>
            <person name="Smidt H."/>
            <person name="Stams A.J."/>
        </authorList>
    </citation>
    <scope>NUCLEOTIDE SEQUENCE [LARGE SCALE GENOMIC DNA]</scope>
    <source>
        <strain evidence="2">ATCC 51507 / DSM 9161 / JW/IU-DC1</strain>
    </source>
</reference>
<dbReference type="AlphaFoldDB" id="I4AC17"/>